<dbReference type="Gene3D" id="3.30.710.10">
    <property type="entry name" value="Potassium Channel Kv1.1, Chain A"/>
    <property type="match status" value="1"/>
</dbReference>
<dbReference type="PROSITE" id="PS50097">
    <property type="entry name" value="BTB"/>
    <property type="match status" value="1"/>
</dbReference>
<reference evidence="8" key="1">
    <citation type="submission" date="2018-10" db="EMBL/GenBank/DDBJ databases">
        <title>Population genomic analysis revealed the cold adaptation of white poplar.</title>
        <authorList>
            <person name="Liu Y.-J."/>
        </authorList>
    </citation>
    <scope>NUCLEOTIDE SEQUENCE [LARGE SCALE GENOMIC DNA]</scope>
    <source>
        <strain evidence="8">PAL-ZL1</strain>
    </source>
</reference>
<dbReference type="STRING" id="43335.A0A4U5QWG5"/>
<comment type="caution">
    <text evidence="8">The sequence shown here is derived from an EMBL/GenBank/DDBJ whole genome shotgun (WGS) entry which is preliminary data.</text>
</comment>
<dbReference type="Pfam" id="PF03000">
    <property type="entry name" value="NPH3"/>
    <property type="match status" value="1"/>
</dbReference>
<dbReference type="GO" id="GO:0016567">
    <property type="term" value="P:protein ubiquitination"/>
    <property type="evidence" value="ECO:0007669"/>
    <property type="project" value="UniProtKB-UniPathway"/>
</dbReference>
<dbReference type="AlphaFoldDB" id="A0A4U5QWG5"/>
<feature type="compositionally biased region" description="Basic and acidic residues" evidence="5">
    <location>
        <begin position="438"/>
        <end position="453"/>
    </location>
</feature>
<gene>
    <name evidence="8" type="ORF">D5086_0000038890</name>
</gene>
<feature type="coiled-coil region" evidence="4">
    <location>
        <begin position="326"/>
        <end position="367"/>
    </location>
</feature>
<dbReference type="SMART" id="SM00225">
    <property type="entry name" value="BTB"/>
    <property type="match status" value="1"/>
</dbReference>
<dbReference type="PROSITE" id="PS51649">
    <property type="entry name" value="NPH3"/>
    <property type="match status" value="1"/>
</dbReference>
<feature type="domain" description="BTB" evidence="6">
    <location>
        <begin position="54"/>
        <end position="116"/>
    </location>
</feature>
<evidence type="ECO:0000256" key="5">
    <source>
        <dbReference type="SAM" id="MobiDB-lite"/>
    </source>
</evidence>
<comment type="pathway">
    <text evidence="1">Protein modification; protein ubiquitination.</text>
</comment>
<accession>A0A4U5QWG5</accession>
<dbReference type="PANTHER" id="PTHR32370">
    <property type="entry name" value="OS12G0117600 PROTEIN"/>
    <property type="match status" value="1"/>
</dbReference>
<dbReference type="Pfam" id="PF00651">
    <property type="entry name" value="BTB"/>
    <property type="match status" value="1"/>
</dbReference>
<dbReference type="InterPro" id="IPR027356">
    <property type="entry name" value="NPH3_dom"/>
</dbReference>
<evidence type="ECO:0000259" key="7">
    <source>
        <dbReference type="PROSITE" id="PS51649"/>
    </source>
</evidence>
<dbReference type="SUPFAM" id="SSF54695">
    <property type="entry name" value="POZ domain"/>
    <property type="match status" value="1"/>
</dbReference>
<protein>
    <submittedName>
        <fullName evidence="8">BTB/POZ domain-containing protein</fullName>
    </submittedName>
</protein>
<keyword evidence="4" id="KW-0175">Coiled coil</keyword>
<dbReference type="InterPro" id="IPR000210">
    <property type="entry name" value="BTB/POZ_dom"/>
</dbReference>
<evidence type="ECO:0000259" key="6">
    <source>
        <dbReference type="PROSITE" id="PS50097"/>
    </source>
</evidence>
<comment type="similarity">
    <text evidence="3">Belongs to the NPH3 family.</text>
</comment>
<dbReference type="InterPro" id="IPR011333">
    <property type="entry name" value="SKP1/BTB/POZ_sf"/>
</dbReference>
<name>A0A4U5QWG5_POPAL</name>
<dbReference type="InterPro" id="IPR043454">
    <property type="entry name" value="NPH3/RPT2-like"/>
</dbReference>
<feature type="domain" description="NPH3" evidence="7">
    <location>
        <begin position="224"/>
        <end position="292"/>
    </location>
</feature>
<sequence length="651" mass="73060">MSSWKELRVADTIYEEECEHSSSSPSLSLSDLSSPPTPLHSRVESWSLATGQKTDVLIYVMGTCFHLHKDPLTSRSSYLRRQLAGLSEITLTLNITPETFALAADFCYGTHVVITPFNVVPLRIAAGLLGMTETNGKHEQNLNQITETYFLRAITVERELVRVIFCSCLRLLPEAETTALLLSRCVDALNSTGESDEMLDDCVDDVINLATDDFQIVGECMQCRFESHDALYRIVDLYIQEHSSTITEEQKIKICNFIDCDKLSTQCLIHAVQNPRLPLRFIVRAMMVEQLNTRRTVLTTPTTTNHHYTRSHQTRGSMTLGSILRRDAAEREAAQLKVEMDSTNSRIESLEKELSRMKKLLRKSEKKRILMEKKSLQKSEVETSAVMKEKGSHKSEKLLLESEEEIRRVLESSLHKISHRSVMEERSLAKSSSRSASFHHELRDANKIEKGERGSASFSGFRLHFGREKMEASSRSKLTGNECPRTSKNNINGRGLIDRFKRTLWVSKSDSKCNSRSKYTNTNDGNGEKDWNGPLVFLDFNTSRPYELCFTNSAAPVLGSSNAAGVAEGRVKGVGVDLGALTTQAATLSSVDVALLLEGHQRREAVCWCYDATVAGLGSCYWTEKRGWNLYHRGCCGRRYITGVAMGVVLI</sequence>
<dbReference type="UniPathway" id="UPA00143"/>
<evidence type="ECO:0000256" key="4">
    <source>
        <dbReference type="SAM" id="Coils"/>
    </source>
</evidence>
<evidence type="ECO:0000313" key="8">
    <source>
        <dbReference type="EMBL" id="TKS14889.1"/>
    </source>
</evidence>
<evidence type="ECO:0000256" key="3">
    <source>
        <dbReference type="PROSITE-ProRule" id="PRU00982"/>
    </source>
</evidence>
<keyword evidence="2" id="KW-0833">Ubl conjugation pathway</keyword>
<feature type="region of interest" description="Disordered" evidence="5">
    <location>
        <begin position="425"/>
        <end position="453"/>
    </location>
</feature>
<organism evidence="8">
    <name type="scientific">Populus alba</name>
    <name type="common">White poplar</name>
    <dbReference type="NCBI Taxonomy" id="43335"/>
    <lineage>
        <taxon>Eukaryota</taxon>
        <taxon>Viridiplantae</taxon>
        <taxon>Streptophyta</taxon>
        <taxon>Embryophyta</taxon>
        <taxon>Tracheophyta</taxon>
        <taxon>Spermatophyta</taxon>
        <taxon>Magnoliopsida</taxon>
        <taxon>eudicotyledons</taxon>
        <taxon>Gunneridae</taxon>
        <taxon>Pentapetalae</taxon>
        <taxon>rosids</taxon>
        <taxon>fabids</taxon>
        <taxon>Malpighiales</taxon>
        <taxon>Salicaceae</taxon>
        <taxon>Saliceae</taxon>
        <taxon>Populus</taxon>
    </lineage>
</organism>
<proteinExistence type="inferred from homology"/>
<evidence type="ECO:0000256" key="2">
    <source>
        <dbReference type="ARBA" id="ARBA00022786"/>
    </source>
</evidence>
<evidence type="ECO:0000256" key="1">
    <source>
        <dbReference type="ARBA" id="ARBA00004906"/>
    </source>
</evidence>
<dbReference type="EMBL" id="RCHU01000107">
    <property type="protein sequence ID" value="TKS14889.1"/>
    <property type="molecule type" value="Genomic_DNA"/>
</dbReference>